<organism evidence="1">
    <name type="scientific">marine sediment metagenome</name>
    <dbReference type="NCBI Taxonomy" id="412755"/>
    <lineage>
        <taxon>unclassified sequences</taxon>
        <taxon>metagenomes</taxon>
        <taxon>ecological metagenomes</taxon>
    </lineage>
</organism>
<evidence type="ECO:0000313" key="1">
    <source>
        <dbReference type="EMBL" id="KKN49575.1"/>
    </source>
</evidence>
<dbReference type="EMBL" id="LAZR01001162">
    <property type="protein sequence ID" value="KKN49575.1"/>
    <property type="molecule type" value="Genomic_DNA"/>
</dbReference>
<name>A0A0F9QZ09_9ZZZZ</name>
<sequence length="80" mass="9653">MKKPRTKIEERQFCDQGCPCEKCHIGNPDIKLCDFCVFELWKKRMTDTRIMKRHKKERKELNKRQTKELAAFLNKRVAQA</sequence>
<gene>
    <name evidence="1" type="ORF">LCGC14_0641400</name>
</gene>
<accession>A0A0F9QZ09</accession>
<protein>
    <submittedName>
        <fullName evidence="1">Uncharacterized protein</fullName>
    </submittedName>
</protein>
<proteinExistence type="predicted"/>
<reference evidence="1" key="1">
    <citation type="journal article" date="2015" name="Nature">
        <title>Complex archaea that bridge the gap between prokaryotes and eukaryotes.</title>
        <authorList>
            <person name="Spang A."/>
            <person name="Saw J.H."/>
            <person name="Jorgensen S.L."/>
            <person name="Zaremba-Niedzwiedzka K."/>
            <person name="Martijn J."/>
            <person name="Lind A.E."/>
            <person name="van Eijk R."/>
            <person name="Schleper C."/>
            <person name="Guy L."/>
            <person name="Ettema T.J."/>
        </authorList>
    </citation>
    <scope>NUCLEOTIDE SEQUENCE</scope>
</reference>
<dbReference type="AlphaFoldDB" id="A0A0F9QZ09"/>
<comment type="caution">
    <text evidence="1">The sequence shown here is derived from an EMBL/GenBank/DDBJ whole genome shotgun (WGS) entry which is preliminary data.</text>
</comment>